<evidence type="ECO:0000313" key="1">
    <source>
        <dbReference type="EMBL" id="CAI2172700.1"/>
    </source>
</evidence>
<evidence type="ECO:0000313" key="2">
    <source>
        <dbReference type="Proteomes" id="UP001153678"/>
    </source>
</evidence>
<gene>
    <name evidence="1" type="ORF">FWILDA_LOCUS5712</name>
</gene>
<dbReference type="OrthoDB" id="2448782at2759"/>
<accession>A0A9W4SL78</accession>
<protein>
    <submittedName>
        <fullName evidence="1">2225_t:CDS:1</fullName>
    </submittedName>
</protein>
<keyword evidence="2" id="KW-1185">Reference proteome</keyword>
<dbReference type="AlphaFoldDB" id="A0A9W4SL78"/>
<name>A0A9W4SL78_9GLOM</name>
<dbReference type="EMBL" id="CAMKVN010000970">
    <property type="protein sequence ID" value="CAI2172700.1"/>
    <property type="molecule type" value="Genomic_DNA"/>
</dbReference>
<sequence length="71" mass="8213">MSQNKLGKMLHQIANLTGINLSDDRKIVNHSCHRTAIQMLKDEDIPEDEIMEFSDIEDIEVKEFEYFSGNS</sequence>
<organism evidence="1 2">
    <name type="scientific">Funneliformis geosporum</name>
    <dbReference type="NCBI Taxonomy" id="1117311"/>
    <lineage>
        <taxon>Eukaryota</taxon>
        <taxon>Fungi</taxon>
        <taxon>Fungi incertae sedis</taxon>
        <taxon>Mucoromycota</taxon>
        <taxon>Glomeromycotina</taxon>
        <taxon>Glomeromycetes</taxon>
        <taxon>Glomerales</taxon>
        <taxon>Glomeraceae</taxon>
        <taxon>Funneliformis</taxon>
    </lineage>
</organism>
<proteinExistence type="predicted"/>
<reference evidence="1" key="1">
    <citation type="submission" date="2022-08" db="EMBL/GenBank/DDBJ databases">
        <authorList>
            <person name="Kallberg Y."/>
            <person name="Tangrot J."/>
            <person name="Rosling A."/>
        </authorList>
    </citation>
    <scope>NUCLEOTIDE SEQUENCE</scope>
    <source>
        <strain evidence="1">Wild A</strain>
    </source>
</reference>
<comment type="caution">
    <text evidence="1">The sequence shown here is derived from an EMBL/GenBank/DDBJ whole genome shotgun (WGS) entry which is preliminary data.</text>
</comment>
<dbReference type="Proteomes" id="UP001153678">
    <property type="component" value="Unassembled WGS sequence"/>
</dbReference>